<dbReference type="AlphaFoldDB" id="A0A1B2JFZ0"/>
<name>A0A1B2JFZ0_PICPA</name>
<dbReference type="InterPro" id="IPR022127">
    <property type="entry name" value="STIMATE/YPL162C"/>
</dbReference>
<dbReference type="EMBL" id="CP014586">
    <property type="protein sequence ID" value="ANZ76984.1"/>
    <property type="molecule type" value="Genomic_DNA"/>
</dbReference>
<dbReference type="PANTHER" id="PTHR31735:SF1">
    <property type="entry name" value="VACUOLAR MEMBRANE PROTEIN YPL162C"/>
    <property type="match status" value="1"/>
</dbReference>
<keyword evidence="1" id="KW-0472">Membrane</keyword>
<reference evidence="2 3" key="1">
    <citation type="submission" date="2016-02" db="EMBL/GenBank/DDBJ databases">
        <title>Comparative genomic and transcriptomic foundation for Pichia pastoris.</title>
        <authorList>
            <person name="Love K.R."/>
            <person name="Shah K.A."/>
            <person name="Whittaker C.A."/>
            <person name="Wu J."/>
            <person name="Bartlett M.C."/>
            <person name="Ma D."/>
            <person name="Leeson R.L."/>
            <person name="Priest M."/>
            <person name="Young S.K."/>
            <person name="Love J.C."/>
        </authorList>
    </citation>
    <scope>NUCLEOTIDE SEQUENCE [LARGE SCALE GENOMIC DNA]</scope>
    <source>
        <strain evidence="2 3">ATCC 28485</strain>
    </source>
</reference>
<keyword evidence="1" id="KW-0812">Transmembrane</keyword>
<sequence length="242" mass="27834">MSDQCKLLGPFSLFVQAILGLLSLSSLLFKRYQEYPHQRPWLIWFFDVSKQVFGSLGIHILNVIASIIFGGDDFDIDDEDENPCDYYFLNILFDTTVGIPILWLFLWMIYNGCSRLGIEGIVSGQYGHPPKLSYYFKQLALYILGLFLTKSTIYLLLLSNDWFYLMADWILSWTEGHPRLQLFIVLMIFPLIMNAIQYYIVDNILKSPEYSDGEDTVEGHVSPNGLLNQGKLVENYNSTHGA</sequence>
<feature type="transmembrane region" description="Helical" evidence="1">
    <location>
        <begin position="180"/>
        <end position="201"/>
    </location>
</feature>
<protein>
    <submittedName>
        <fullName evidence="2">BA75_03793T0</fullName>
    </submittedName>
</protein>
<accession>A0A1B2JFZ0</accession>
<dbReference type="PANTHER" id="PTHR31735">
    <property type="entry name" value="VACUOLAR MEMBRANE PROTEIN YPL162C"/>
    <property type="match status" value="1"/>
</dbReference>
<organism evidence="2 3">
    <name type="scientific">Komagataella pastoris</name>
    <name type="common">Yeast</name>
    <name type="synonym">Pichia pastoris</name>
    <dbReference type="NCBI Taxonomy" id="4922"/>
    <lineage>
        <taxon>Eukaryota</taxon>
        <taxon>Fungi</taxon>
        <taxon>Dikarya</taxon>
        <taxon>Ascomycota</taxon>
        <taxon>Saccharomycotina</taxon>
        <taxon>Pichiomycetes</taxon>
        <taxon>Pichiales</taxon>
        <taxon>Pichiaceae</taxon>
        <taxon>Komagataella</taxon>
    </lineage>
</organism>
<evidence type="ECO:0000313" key="2">
    <source>
        <dbReference type="EMBL" id="ANZ76984.1"/>
    </source>
</evidence>
<keyword evidence="3" id="KW-1185">Reference proteome</keyword>
<feature type="transmembrane region" description="Helical" evidence="1">
    <location>
        <begin position="12"/>
        <end position="29"/>
    </location>
</feature>
<gene>
    <name evidence="2" type="primary">YPL162C</name>
    <name evidence="2" type="ORF">ATY40_BA7503793</name>
</gene>
<dbReference type="OrthoDB" id="431202at2759"/>
<feature type="transmembrane region" description="Helical" evidence="1">
    <location>
        <begin position="41"/>
        <end position="68"/>
    </location>
</feature>
<dbReference type="Proteomes" id="UP000094565">
    <property type="component" value="Chromosome 3"/>
</dbReference>
<feature type="transmembrane region" description="Helical" evidence="1">
    <location>
        <begin position="88"/>
        <end position="110"/>
    </location>
</feature>
<evidence type="ECO:0000313" key="3">
    <source>
        <dbReference type="Proteomes" id="UP000094565"/>
    </source>
</evidence>
<dbReference type="Pfam" id="PF12400">
    <property type="entry name" value="STIMATE"/>
    <property type="match status" value="1"/>
</dbReference>
<feature type="transmembrane region" description="Helical" evidence="1">
    <location>
        <begin position="139"/>
        <end position="160"/>
    </location>
</feature>
<dbReference type="GO" id="GO:0016020">
    <property type="term" value="C:membrane"/>
    <property type="evidence" value="ECO:0007669"/>
    <property type="project" value="TreeGrafter"/>
</dbReference>
<proteinExistence type="predicted"/>
<keyword evidence="1" id="KW-1133">Transmembrane helix</keyword>
<evidence type="ECO:0000256" key="1">
    <source>
        <dbReference type="SAM" id="Phobius"/>
    </source>
</evidence>